<protein>
    <submittedName>
        <fullName evidence="1">Uncharacterized protein</fullName>
    </submittedName>
</protein>
<reference evidence="1" key="1">
    <citation type="journal article" date="2014" name="Int. J. Syst. Evol. Microbiol.">
        <title>Complete genome sequence of Corynebacterium casei LMG S-19264T (=DSM 44701T), isolated from a smear-ripened cheese.</title>
        <authorList>
            <consortium name="US DOE Joint Genome Institute (JGI-PGF)"/>
            <person name="Walter F."/>
            <person name="Albersmeier A."/>
            <person name="Kalinowski J."/>
            <person name="Ruckert C."/>
        </authorList>
    </citation>
    <scope>NUCLEOTIDE SEQUENCE</scope>
    <source>
        <strain evidence="1">CGMCC 1.7086</strain>
    </source>
</reference>
<comment type="caution">
    <text evidence="1">The sequence shown here is derived from an EMBL/GenBank/DDBJ whole genome shotgun (WGS) entry which is preliminary data.</text>
</comment>
<keyword evidence="2" id="KW-1185">Reference proteome</keyword>
<dbReference type="EMBL" id="BMLS01000002">
    <property type="protein sequence ID" value="GGO67522.1"/>
    <property type="molecule type" value="Genomic_DNA"/>
</dbReference>
<gene>
    <name evidence="1" type="ORF">GCM10010982_14180</name>
</gene>
<reference evidence="1" key="2">
    <citation type="submission" date="2020-09" db="EMBL/GenBank/DDBJ databases">
        <authorList>
            <person name="Sun Q."/>
            <person name="Zhou Y."/>
        </authorList>
    </citation>
    <scope>NUCLEOTIDE SEQUENCE</scope>
    <source>
        <strain evidence="1">CGMCC 1.7086</strain>
    </source>
</reference>
<name>A0A917YUS4_9ALTE</name>
<organism evidence="1 2">
    <name type="scientific">Bowmanella pacifica</name>
    <dbReference type="NCBI Taxonomy" id="502051"/>
    <lineage>
        <taxon>Bacteria</taxon>
        <taxon>Pseudomonadati</taxon>
        <taxon>Pseudomonadota</taxon>
        <taxon>Gammaproteobacteria</taxon>
        <taxon>Alteromonadales</taxon>
        <taxon>Alteromonadaceae</taxon>
        <taxon>Bowmanella</taxon>
    </lineage>
</organism>
<dbReference type="Proteomes" id="UP000606935">
    <property type="component" value="Unassembled WGS sequence"/>
</dbReference>
<accession>A0A917YUS4</accession>
<sequence length="135" mass="14909">MSTTSLTEQQRFLLKSVQQTPFSAVVKITDVSIKPANDDSDMLWHIYSARVINHIRGSLTDRLRFAMAVEEGEDAIIPDEPVLLTLCRASDLGLDTHFYWPGTGAMFEASDELIALAQKSAKGVDMGQTDFALCD</sequence>
<proteinExistence type="predicted"/>
<dbReference type="AlphaFoldDB" id="A0A917YUS4"/>
<evidence type="ECO:0000313" key="2">
    <source>
        <dbReference type="Proteomes" id="UP000606935"/>
    </source>
</evidence>
<evidence type="ECO:0000313" key="1">
    <source>
        <dbReference type="EMBL" id="GGO67522.1"/>
    </source>
</evidence>